<gene>
    <name evidence="2" type="ORF">CgunFtcFv8_025075</name>
</gene>
<feature type="coiled-coil region" evidence="1">
    <location>
        <begin position="224"/>
        <end position="276"/>
    </location>
</feature>
<proteinExistence type="predicted"/>
<feature type="coiled-coil region" evidence="1">
    <location>
        <begin position="553"/>
        <end position="587"/>
    </location>
</feature>
<feature type="coiled-coil region" evidence="1">
    <location>
        <begin position="34"/>
        <end position="177"/>
    </location>
</feature>
<evidence type="ECO:0000256" key="1">
    <source>
        <dbReference type="SAM" id="Coils"/>
    </source>
</evidence>
<keyword evidence="3" id="KW-1185">Reference proteome</keyword>
<keyword evidence="1" id="KW-0175">Coiled coil</keyword>
<feature type="coiled-coil region" evidence="1">
    <location>
        <begin position="634"/>
        <end position="704"/>
    </location>
</feature>
<dbReference type="EMBL" id="JAURVH010001523">
    <property type="protein sequence ID" value="KAK5921363.1"/>
    <property type="molecule type" value="Genomic_DNA"/>
</dbReference>
<protein>
    <submittedName>
        <fullName evidence="2">Uncharacterized protein</fullName>
    </submittedName>
</protein>
<dbReference type="AlphaFoldDB" id="A0AAN8DHW1"/>
<sequence>MFASAHTDVVQGHNNGEHLAMSPTSLLQPLDLVLLSAEEKLKKQSLEEVALREEIAKMALKQVSTSKALEELMGLQTRAKMEKEEMVSKLNQMEEDFNKEKTSLRTELSDARSHIDHLNEENAKLTMKDDSTSENLEELMGLLTQAKMEKEEMQAKINEMEEDFNKEKISLSHLSEEISSLGTELLVVQSHIDHLNEENAKLTMKDDSTSEAFKQLMGFQTLAKVEMEAKVNQMEEDFNKEKKSLRTELSDAQSHIDHLNEENAKLTMKNDSTSEAFKELKGLQTQAKMEKGEMVGKLNEVEEDLTKEKISLRTELSDAQSHIDHLNEENAKLTMKNDSTSENLEELKGLQTLFKTEMEAKINQMEEDFDKEKTTWSDLSCQRLEEISSLGTELLVAQSHIDHLIEENAKLTIKDDSTSEDLKELMGLQTQAKMEKEEMEAKINEVEEDFKKEKTSLRTELSDAQSLIDHLKDENAKLTMKDDSTSEDLEELMGLQTLAKTEMEAKVNQMEEDFNKEKTCLRTELSVVQSHIDHLKEENAKQTMNDDRTSEAFEELFDLQTQVTEENEELEAKINQMKEDFNKEKTTWSDLNCQRLEEISSLGTELLDAQSHIDHLKEESAKRTMNDDSTSEAFEELFDLQTQATEENEEMEAKINQMKEDFNKEKTSLKMELSDAHSNMDHLKEELLDSIREAEREITSLQESFSIQIRDSSATVDYWREVVRGTEEEAATTLRESKEAWHGRFKELEENIESKGGLISSLIDQMRASADSKHEALEETYQTELTEKENRVAEMVSMTNWRSRGHM</sequence>
<evidence type="ECO:0000313" key="2">
    <source>
        <dbReference type="EMBL" id="KAK5921363.1"/>
    </source>
</evidence>
<dbReference type="Proteomes" id="UP001331515">
    <property type="component" value="Unassembled WGS sequence"/>
</dbReference>
<reference evidence="2 3" key="1">
    <citation type="journal article" date="2023" name="Mol. Biol. Evol.">
        <title>Genomics of Secondarily Temperate Adaptation in the Only Non-Antarctic Icefish.</title>
        <authorList>
            <person name="Rivera-Colon A.G."/>
            <person name="Rayamajhi N."/>
            <person name="Minhas B.F."/>
            <person name="Madrigal G."/>
            <person name="Bilyk K.T."/>
            <person name="Yoon V."/>
            <person name="Hune M."/>
            <person name="Gregory S."/>
            <person name="Cheng C.H.C."/>
            <person name="Catchen J.M."/>
        </authorList>
    </citation>
    <scope>NUCLEOTIDE SEQUENCE [LARGE SCALE GENOMIC DNA]</scope>
    <source>
        <tissue evidence="2">White muscle</tissue>
    </source>
</reference>
<organism evidence="2 3">
    <name type="scientific">Champsocephalus gunnari</name>
    <name type="common">Mackerel icefish</name>
    <dbReference type="NCBI Taxonomy" id="52237"/>
    <lineage>
        <taxon>Eukaryota</taxon>
        <taxon>Metazoa</taxon>
        <taxon>Chordata</taxon>
        <taxon>Craniata</taxon>
        <taxon>Vertebrata</taxon>
        <taxon>Euteleostomi</taxon>
        <taxon>Actinopterygii</taxon>
        <taxon>Neopterygii</taxon>
        <taxon>Teleostei</taxon>
        <taxon>Neoteleostei</taxon>
        <taxon>Acanthomorphata</taxon>
        <taxon>Eupercaria</taxon>
        <taxon>Perciformes</taxon>
        <taxon>Notothenioidei</taxon>
        <taxon>Channichthyidae</taxon>
        <taxon>Champsocephalus</taxon>
    </lineage>
</organism>
<evidence type="ECO:0000313" key="3">
    <source>
        <dbReference type="Proteomes" id="UP001331515"/>
    </source>
</evidence>
<name>A0AAN8DHW1_CHAGU</name>
<comment type="caution">
    <text evidence="2">The sequence shown here is derived from an EMBL/GenBank/DDBJ whole genome shotgun (WGS) entry which is preliminary data.</text>
</comment>
<feature type="coiled-coil region" evidence="1">
    <location>
        <begin position="309"/>
        <end position="375"/>
    </location>
</feature>
<feature type="coiled-coil region" evidence="1">
    <location>
        <begin position="422"/>
        <end position="481"/>
    </location>
</feature>
<accession>A0AAN8DHW1</accession>